<dbReference type="EMBL" id="JADFTS010000003">
    <property type="protein sequence ID" value="KAF9612727.1"/>
    <property type="molecule type" value="Genomic_DNA"/>
</dbReference>
<evidence type="ECO:0000313" key="3">
    <source>
        <dbReference type="Proteomes" id="UP000631114"/>
    </source>
</evidence>
<keyword evidence="1" id="KW-0812">Transmembrane</keyword>
<dbReference type="PROSITE" id="PS51450">
    <property type="entry name" value="LRR"/>
    <property type="match status" value="1"/>
</dbReference>
<keyword evidence="1" id="KW-1133">Transmembrane helix</keyword>
<keyword evidence="3" id="KW-1185">Reference proteome</keyword>
<protein>
    <submittedName>
        <fullName evidence="2">Uncharacterized protein</fullName>
    </submittedName>
</protein>
<evidence type="ECO:0000256" key="1">
    <source>
        <dbReference type="SAM" id="Phobius"/>
    </source>
</evidence>
<accession>A0A835M1B3</accession>
<gene>
    <name evidence="2" type="ORF">IFM89_003269</name>
</gene>
<proteinExistence type="predicted"/>
<comment type="caution">
    <text evidence="2">The sequence shown here is derived from an EMBL/GenBank/DDBJ whole genome shotgun (WGS) entry which is preliminary data.</text>
</comment>
<dbReference type="InterPro" id="IPR001611">
    <property type="entry name" value="Leu-rich_rpt"/>
</dbReference>
<sequence>FPKKTKTKPWLISLNPKSYLLIILMIVTINGFITSVKEEIVPQLGDLNKSYKSANANLKTGAMTLRFNGRVVLDHYRAMIIDPILGNRTVVIGILYKIGRPEAFLSELEKDIKSISDNQKEINVGIVDPRHIKAHGGKHGINCLELQRIAVKVLSQTCSSYGCDHNRVRRPGSIEKTLNHLAQRSLSDLIYVRYNLHLRERQLRRKTDNGFTFESVLFESLLDDGTREREKEAPSRKMRLEDLWMNDNQIASLDDLDLALAGSRDKLTTTYVEHNPCVRFFIRHIGFYKRFTFMDCILNVRVVP</sequence>
<organism evidence="2 3">
    <name type="scientific">Coptis chinensis</name>
    <dbReference type="NCBI Taxonomy" id="261450"/>
    <lineage>
        <taxon>Eukaryota</taxon>
        <taxon>Viridiplantae</taxon>
        <taxon>Streptophyta</taxon>
        <taxon>Embryophyta</taxon>
        <taxon>Tracheophyta</taxon>
        <taxon>Spermatophyta</taxon>
        <taxon>Magnoliopsida</taxon>
        <taxon>Ranunculales</taxon>
        <taxon>Ranunculaceae</taxon>
        <taxon>Coptidoideae</taxon>
        <taxon>Coptis</taxon>
    </lineage>
</organism>
<reference evidence="2 3" key="1">
    <citation type="submission" date="2020-10" db="EMBL/GenBank/DDBJ databases">
        <title>The Coptis chinensis genome and diversification of protoberbering-type alkaloids.</title>
        <authorList>
            <person name="Wang B."/>
            <person name="Shu S."/>
            <person name="Song C."/>
            <person name="Liu Y."/>
        </authorList>
    </citation>
    <scope>NUCLEOTIDE SEQUENCE [LARGE SCALE GENOMIC DNA]</scope>
    <source>
        <strain evidence="2">HL-2020</strain>
        <tissue evidence="2">Leaf</tissue>
    </source>
</reference>
<dbReference type="AlphaFoldDB" id="A0A835M1B3"/>
<name>A0A835M1B3_9MAGN</name>
<dbReference type="OrthoDB" id="429145at2759"/>
<feature type="non-terminal residue" evidence="2">
    <location>
        <position position="304"/>
    </location>
</feature>
<dbReference type="Proteomes" id="UP000631114">
    <property type="component" value="Unassembled WGS sequence"/>
</dbReference>
<evidence type="ECO:0000313" key="2">
    <source>
        <dbReference type="EMBL" id="KAF9612727.1"/>
    </source>
</evidence>
<keyword evidence="1" id="KW-0472">Membrane</keyword>
<feature type="transmembrane region" description="Helical" evidence="1">
    <location>
        <begin position="18"/>
        <end position="36"/>
    </location>
</feature>